<comment type="caution">
    <text evidence="2">The sequence shown here is derived from an EMBL/GenBank/DDBJ whole genome shotgun (WGS) entry which is preliminary data.</text>
</comment>
<evidence type="ECO:0000313" key="2">
    <source>
        <dbReference type="EMBL" id="KTS12921.1"/>
    </source>
</evidence>
<protein>
    <recommendedName>
        <fullName evidence="1">S-adenosyl-L-homocysteine hydrolase NAD binding domain-containing protein</fullName>
    </recommendedName>
</protein>
<feature type="domain" description="S-adenosyl-L-homocysteine hydrolase NAD binding" evidence="1">
    <location>
        <begin position="85"/>
        <end position="161"/>
    </location>
</feature>
<dbReference type="InterPro" id="IPR036291">
    <property type="entry name" value="NAD(P)-bd_dom_sf"/>
</dbReference>
<dbReference type="Pfam" id="PF00670">
    <property type="entry name" value="AdoHcyase_NAD"/>
    <property type="match status" value="1"/>
</dbReference>
<sequence length="255" mass="26540">MSSFRSLTPDRIDALLPVSLRLHREWRSALVTLSYGGARPPLPPALRALLSEAAGIDLSRADDGVDPFGSPAFGILYSRLRAEQVLRAVSSRTNLTIAGTTVAVVGDGLLAEALATSLRTLGAAVIRATDAPVTALAARLDGYRVQPLDALASRDTPVHLTLLTGEGHGILPVDALEGLVADASPAGTATAGVHTSPSSRPLVGQTGKAYLVEMPSPLPEEDAPLAATPWLLLDALIALILLDGDDDRFAREVAP</sequence>
<dbReference type="InterPro" id="IPR015878">
    <property type="entry name" value="Ado_hCys_hydrolase_NAD-bd"/>
</dbReference>
<name>A0A147F8K8_MICTE</name>
<dbReference type="SUPFAM" id="SSF51735">
    <property type="entry name" value="NAD(P)-binding Rossmann-fold domains"/>
    <property type="match status" value="1"/>
</dbReference>
<reference evidence="2 3" key="1">
    <citation type="journal article" date="2016" name="Front. Microbiol.">
        <title>Genomic Resource of Rice Seed Associated Bacteria.</title>
        <authorList>
            <person name="Midha S."/>
            <person name="Bansal K."/>
            <person name="Sharma S."/>
            <person name="Kumar N."/>
            <person name="Patil P.P."/>
            <person name="Chaudhry V."/>
            <person name="Patil P.B."/>
        </authorList>
    </citation>
    <scope>NUCLEOTIDE SEQUENCE [LARGE SCALE GENOMIC DNA]</scope>
    <source>
        <strain evidence="2 3">RSA3</strain>
    </source>
</reference>
<evidence type="ECO:0000259" key="1">
    <source>
        <dbReference type="Pfam" id="PF00670"/>
    </source>
</evidence>
<dbReference type="EMBL" id="LDRV01000040">
    <property type="protein sequence ID" value="KTS12921.1"/>
    <property type="molecule type" value="Genomic_DNA"/>
</dbReference>
<accession>A0A147F8K8</accession>
<organism evidence="2 3">
    <name type="scientific">Microbacterium testaceum</name>
    <name type="common">Aureobacterium testaceum</name>
    <name type="synonym">Brevibacterium testaceum</name>
    <dbReference type="NCBI Taxonomy" id="2033"/>
    <lineage>
        <taxon>Bacteria</taxon>
        <taxon>Bacillati</taxon>
        <taxon>Actinomycetota</taxon>
        <taxon>Actinomycetes</taxon>
        <taxon>Micrococcales</taxon>
        <taxon>Microbacteriaceae</taxon>
        <taxon>Microbacterium</taxon>
    </lineage>
</organism>
<dbReference type="AlphaFoldDB" id="A0A147F8K8"/>
<proteinExistence type="predicted"/>
<evidence type="ECO:0000313" key="3">
    <source>
        <dbReference type="Proteomes" id="UP000072189"/>
    </source>
</evidence>
<dbReference type="PATRIC" id="fig|2033.7.peg.2097"/>
<gene>
    <name evidence="2" type="ORF">RSA3_07190</name>
</gene>
<dbReference type="Gene3D" id="3.40.50.720">
    <property type="entry name" value="NAD(P)-binding Rossmann-like Domain"/>
    <property type="match status" value="1"/>
</dbReference>
<dbReference type="Proteomes" id="UP000072189">
    <property type="component" value="Unassembled WGS sequence"/>
</dbReference>
<dbReference type="RefSeq" id="WP_058613830.1">
    <property type="nucleotide sequence ID" value="NZ_LDRV01000040.1"/>
</dbReference>